<feature type="region of interest" description="Disordered" evidence="1">
    <location>
        <begin position="947"/>
        <end position="970"/>
    </location>
</feature>
<feature type="compositionally biased region" description="Basic and acidic residues" evidence="1">
    <location>
        <begin position="421"/>
        <end position="435"/>
    </location>
</feature>
<keyword evidence="3" id="KW-1185">Reference proteome</keyword>
<feature type="region of interest" description="Disordered" evidence="1">
    <location>
        <begin position="843"/>
        <end position="903"/>
    </location>
</feature>
<feature type="region of interest" description="Disordered" evidence="1">
    <location>
        <begin position="570"/>
        <end position="608"/>
    </location>
</feature>
<sequence length="1079" mass="118889">MYAASHSPATSSCRRPVVASTGTDQATRSANSISSPPLETERDHCHGDDDESTDNASDDGDYATDASQDADFDKGDEGADGAADLVDISEKEFVRKLASSHEDTDDDKRPNSMSAFPDEEHFVIMRPDDDQVTHDEPTPIHESSPWADFDAALSDLPTVDASARAADDDNDDDDDDGEYEEVTIPDAPRPPVTPTPVLRCFNQTSSATPTCHISPLRFRHPRPGDPSQRSSVNPLQISPKKNVAKGLSIIVVESSTQEVDQGCLTLPAHVQSTTTLPCKTLSIREQRIKEFRTKHPRGKHCLDDYDQCNGWCYRDLTHNELGPIHAQRLVERDVYSRYWRVIDRVKRWDGKIRILYVHVHDPARRPFEETVVRTYGPLFMARPIPDEKAKSLLAKKPKKEQDESVTIMARAEAQKKATARKNIEKEAQAEAERKANQQGSKALPIEIEDSDGEDTYASGRTTNAGASAPNASVGQLPEAAAPPSEGDSQPHVWHFSVPIHAPSPTQGPPCGLGAPTPSTTTDASNFTGSIFSAAWGAQVRAQEASTPAQWANPVAHSSQSPCSIAPTVASSLKTEAQDQQQIAPRREPGGIPRPSPSEPRFDIPPPVPQRMRVPEVLLDEADVQTMQLPPESPYKFRAFPKTSKSQSQPCNEQAPAAFEESSSQRNHHDELMKGVDHIKGQRRQTRNLPRQRPYSPPSTKPQLSMERQSIVHPDALAQQHPDTYAQPPMYGMPPQQMPHLPPLYQEFVQLRYDGQPIEERLAEVQEWRRQQAIQQQRQQAILRHQQQQQQLRRHWQQRQASQDQHQRPAIVVNINYYNGSAMASGPQMVGLVPHSENLQMGARQAMQPPPQAYHVQSDVSADPHLNGGQGEGAQFHQPQHAQQAGTYQHTEQPVPSTNDFPYDAQAPLQESAHHELRQAPSTRSEPQQYHASFGNINHASALPSHAGLRPSFAVPTATPTPGPSRTYSAASRVSSQAEFGESASVAGPSIQRGCVSPEPGSLDPYYSSPTPFVPYPAAGPSRMHVGPATPTTAPYATKLESDSPQWYTCKALVLKRKNADPHERHGRGGHGPPEGDWNL</sequence>
<dbReference type="Proteomes" id="UP000320762">
    <property type="component" value="Unassembled WGS sequence"/>
</dbReference>
<feature type="compositionally biased region" description="Basic and acidic residues" evidence="1">
    <location>
        <begin position="127"/>
        <end position="139"/>
    </location>
</feature>
<feature type="region of interest" description="Disordered" evidence="1">
    <location>
        <begin position="412"/>
        <end position="518"/>
    </location>
</feature>
<feature type="region of interest" description="Disordered" evidence="1">
    <location>
        <begin position="624"/>
        <end position="706"/>
    </location>
</feature>
<feature type="compositionally biased region" description="Low complexity" evidence="1">
    <location>
        <begin position="873"/>
        <end position="884"/>
    </location>
</feature>
<evidence type="ECO:0000313" key="2">
    <source>
        <dbReference type="EMBL" id="TRM60805.1"/>
    </source>
</evidence>
<feature type="region of interest" description="Disordered" evidence="1">
    <location>
        <begin position="127"/>
        <end position="146"/>
    </location>
</feature>
<feature type="region of interest" description="Disordered" evidence="1">
    <location>
        <begin position="1"/>
        <end position="119"/>
    </location>
</feature>
<feature type="compositionally biased region" description="Polar residues" evidence="1">
    <location>
        <begin position="458"/>
        <end position="473"/>
    </location>
</feature>
<feature type="compositionally biased region" description="Polar residues" evidence="1">
    <location>
        <begin position="20"/>
        <end position="37"/>
    </location>
</feature>
<feature type="compositionally biased region" description="Polar residues" evidence="1">
    <location>
        <begin position="957"/>
        <end position="970"/>
    </location>
</feature>
<feature type="compositionally biased region" description="Polar residues" evidence="1">
    <location>
        <begin position="885"/>
        <end position="899"/>
    </location>
</feature>
<feature type="compositionally biased region" description="Acidic residues" evidence="1">
    <location>
        <begin position="48"/>
        <end position="62"/>
    </location>
</feature>
<feature type="region of interest" description="Disordered" evidence="1">
    <location>
        <begin position="211"/>
        <end position="234"/>
    </location>
</feature>
<dbReference type="AlphaFoldDB" id="A0A550C7Q4"/>
<feature type="region of interest" description="Disordered" evidence="1">
    <location>
        <begin position="162"/>
        <end position="195"/>
    </location>
</feature>
<feature type="compositionally biased region" description="Basic and acidic residues" evidence="1">
    <location>
        <begin position="88"/>
        <end position="110"/>
    </location>
</feature>
<evidence type="ECO:0000256" key="1">
    <source>
        <dbReference type="SAM" id="MobiDB-lite"/>
    </source>
</evidence>
<proteinExistence type="predicted"/>
<feature type="compositionally biased region" description="Acidic residues" evidence="1">
    <location>
        <begin position="168"/>
        <end position="183"/>
    </location>
</feature>
<dbReference type="EMBL" id="VDMD01000020">
    <property type="protein sequence ID" value="TRM60805.1"/>
    <property type="molecule type" value="Genomic_DNA"/>
</dbReference>
<name>A0A550C7Q4_9AGAR</name>
<feature type="compositionally biased region" description="Pro residues" evidence="1">
    <location>
        <begin position="591"/>
        <end position="608"/>
    </location>
</feature>
<gene>
    <name evidence="2" type="ORF">BD626DRAFT_632251</name>
</gene>
<protein>
    <submittedName>
        <fullName evidence="2">Uncharacterized protein</fullName>
    </submittedName>
</protein>
<feature type="compositionally biased region" description="Polar residues" evidence="1">
    <location>
        <begin position="642"/>
        <end position="651"/>
    </location>
</feature>
<evidence type="ECO:0000313" key="3">
    <source>
        <dbReference type="Proteomes" id="UP000320762"/>
    </source>
</evidence>
<accession>A0A550C7Q4</accession>
<feature type="compositionally biased region" description="Polar residues" evidence="1">
    <location>
        <begin position="570"/>
        <end position="582"/>
    </location>
</feature>
<organism evidence="2 3">
    <name type="scientific">Schizophyllum amplum</name>
    <dbReference type="NCBI Taxonomy" id="97359"/>
    <lineage>
        <taxon>Eukaryota</taxon>
        <taxon>Fungi</taxon>
        <taxon>Dikarya</taxon>
        <taxon>Basidiomycota</taxon>
        <taxon>Agaricomycotina</taxon>
        <taxon>Agaricomycetes</taxon>
        <taxon>Agaricomycetidae</taxon>
        <taxon>Agaricales</taxon>
        <taxon>Schizophyllaceae</taxon>
        <taxon>Schizophyllum</taxon>
    </lineage>
</organism>
<reference evidence="2 3" key="1">
    <citation type="journal article" date="2019" name="New Phytol.">
        <title>Comparative genomics reveals unique wood-decay strategies and fruiting body development in the Schizophyllaceae.</title>
        <authorList>
            <person name="Almasi E."/>
            <person name="Sahu N."/>
            <person name="Krizsan K."/>
            <person name="Balint B."/>
            <person name="Kovacs G.M."/>
            <person name="Kiss B."/>
            <person name="Cseklye J."/>
            <person name="Drula E."/>
            <person name="Henrissat B."/>
            <person name="Nagy I."/>
            <person name="Chovatia M."/>
            <person name="Adam C."/>
            <person name="LaButti K."/>
            <person name="Lipzen A."/>
            <person name="Riley R."/>
            <person name="Grigoriev I.V."/>
            <person name="Nagy L.G."/>
        </authorList>
    </citation>
    <scope>NUCLEOTIDE SEQUENCE [LARGE SCALE GENOMIC DNA]</scope>
    <source>
        <strain evidence="2 3">NL-1724</strain>
    </source>
</reference>
<feature type="compositionally biased region" description="Basic and acidic residues" evidence="1">
    <location>
        <begin position="666"/>
        <end position="679"/>
    </location>
</feature>
<feature type="region of interest" description="Disordered" evidence="1">
    <location>
        <begin position="1058"/>
        <end position="1079"/>
    </location>
</feature>
<comment type="caution">
    <text evidence="2">The sequence shown here is derived from an EMBL/GenBank/DDBJ whole genome shotgun (WGS) entry which is preliminary data.</text>
</comment>